<dbReference type="CDD" id="cd02138">
    <property type="entry name" value="TdsD-like"/>
    <property type="match status" value="1"/>
</dbReference>
<keyword evidence="5" id="KW-1185">Reference proteome</keyword>
<dbReference type="RefSeq" id="WP_125440229.1">
    <property type="nucleotide sequence ID" value="NZ_RWIU01000008.1"/>
</dbReference>
<dbReference type="Pfam" id="PF00881">
    <property type="entry name" value="Nitroreductase"/>
    <property type="match status" value="2"/>
</dbReference>
<dbReference type="SUPFAM" id="SSF55469">
    <property type="entry name" value="FMN-dependent nitroreductase-like"/>
    <property type="match status" value="1"/>
</dbReference>
<keyword evidence="2" id="KW-0560">Oxidoreductase</keyword>
<comment type="similarity">
    <text evidence="1">Belongs to the nitroreductase family.</text>
</comment>
<dbReference type="PANTHER" id="PTHR43673">
    <property type="entry name" value="NAD(P)H NITROREDUCTASE YDGI-RELATED"/>
    <property type="match status" value="1"/>
</dbReference>
<dbReference type="Gene3D" id="3.40.109.10">
    <property type="entry name" value="NADH Oxidase"/>
    <property type="match status" value="1"/>
</dbReference>
<dbReference type="OrthoDB" id="9809288at2"/>
<name>A0A3R9M948_9BACT</name>
<dbReference type="Proteomes" id="UP000270291">
    <property type="component" value="Unassembled WGS sequence"/>
</dbReference>
<evidence type="ECO:0000313" key="4">
    <source>
        <dbReference type="EMBL" id="RSK40157.1"/>
    </source>
</evidence>
<accession>A0A3R9M948</accession>
<dbReference type="EMBL" id="RWIU01000008">
    <property type="protein sequence ID" value="RSK40157.1"/>
    <property type="molecule type" value="Genomic_DNA"/>
</dbReference>
<sequence length="192" mass="21232">MKHAPTSFPVQETIRKRWSPRAFASYPVAPETLQQAFEAASWAPSAMNEQPWRYIYAHHADQEAFAKMVDCLLPGNQPWAQHAPVLILALAKTQFDNGTPNGAAMHDLGMANANLILEATALGLHGHFMGGFDRSKAQATFQLPDDLQPVVMIALGYIGDAAQLEEPFLSREKAPRQRKALADFTFHQQLPA</sequence>
<organism evidence="4 5">
    <name type="scientific">Hymenobacter perfusus</name>
    <dbReference type="NCBI Taxonomy" id="1236770"/>
    <lineage>
        <taxon>Bacteria</taxon>
        <taxon>Pseudomonadati</taxon>
        <taxon>Bacteroidota</taxon>
        <taxon>Cytophagia</taxon>
        <taxon>Cytophagales</taxon>
        <taxon>Hymenobacteraceae</taxon>
        <taxon>Hymenobacter</taxon>
    </lineage>
</organism>
<feature type="domain" description="Nitroreductase" evidence="3">
    <location>
        <begin position="14"/>
        <end position="62"/>
    </location>
</feature>
<dbReference type="PANTHER" id="PTHR43673:SF10">
    <property type="entry name" value="NADH DEHYDROGENASE_NAD(P)H NITROREDUCTASE XCC3605-RELATED"/>
    <property type="match status" value="1"/>
</dbReference>
<dbReference type="AlphaFoldDB" id="A0A3R9M948"/>
<evidence type="ECO:0000256" key="1">
    <source>
        <dbReference type="ARBA" id="ARBA00007118"/>
    </source>
</evidence>
<proteinExistence type="inferred from homology"/>
<dbReference type="InterPro" id="IPR000415">
    <property type="entry name" value="Nitroreductase-like"/>
</dbReference>
<evidence type="ECO:0000259" key="3">
    <source>
        <dbReference type="Pfam" id="PF00881"/>
    </source>
</evidence>
<gene>
    <name evidence="4" type="ORF">EI293_19500</name>
</gene>
<protein>
    <submittedName>
        <fullName evidence="4">Nitroreductase</fullName>
    </submittedName>
</protein>
<reference evidence="4 5" key="1">
    <citation type="submission" date="2018-12" db="EMBL/GenBank/DDBJ databases">
        <authorList>
            <person name="Feng G."/>
            <person name="Zhu H."/>
        </authorList>
    </citation>
    <scope>NUCLEOTIDE SEQUENCE [LARGE SCALE GENOMIC DNA]</scope>
    <source>
        <strain evidence="4 5">LMG 26000</strain>
    </source>
</reference>
<evidence type="ECO:0000313" key="5">
    <source>
        <dbReference type="Proteomes" id="UP000270291"/>
    </source>
</evidence>
<feature type="domain" description="Nitroreductase" evidence="3">
    <location>
        <begin position="73"/>
        <end position="157"/>
    </location>
</feature>
<dbReference type="GO" id="GO:0016491">
    <property type="term" value="F:oxidoreductase activity"/>
    <property type="evidence" value="ECO:0007669"/>
    <property type="project" value="UniProtKB-KW"/>
</dbReference>
<dbReference type="InterPro" id="IPR029479">
    <property type="entry name" value="Nitroreductase"/>
</dbReference>
<evidence type="ECO:0000256" key="2">
    <source>
        <dbReference type="ARBA" id="ARBA00023002"/>
    </source>
</evidence>
<comment type="caution">
    <text evidence="4">The sequence shown here is derived from an EMBL/GenBank/DDBJ whole genome shotgun (WGS) entry which is preliminary data.</text>
</comment>